<dbReference type="OrthoDB" id="10293243at2759"/>
<sequence length="273" mass="30566">MEDQKSQSFDSLTEKMDTAHLRLSQSGSGKDGVPDTKENCKTDVNSALSKLAGELQDLIITNLDPSAIIALSQTNCHFNSCAKLHRLPFYNVYNYLITKEDLPTHSNDYACFTCLRLKPKSSFSTGQTRSPREKWCEEAHTRICLECGFKTGKYVPSQILKNGAELQVYCGGCETIQKRFCKTSCWCDCCIRNGTATVISEGEWAKPHGQACEVVIRNLCEQHTWEGPEPARSGTTPAITRAMYEFERATGMTARPEWFQTLLVNVSVLQLLL</sequence>
<name>A0A8H3FL54_9LECA</name>
<organism evidence="2 3">
    <name type="scientific">Alectoria fallacina</name>
    <dbReference type="NCBI Taxonomy" id="1903189"/>
    <lineage>
        <taxon>Eukaryota</taxon>
        <taxon>Fungi</taxon>
        <taxon>Dikarya</taxon>
        <taxon>Ascomycota</taxon>
        <taxon>Pezizomycotina</taxon>
        <taxon>Lecanoromycetes</taxon>
        <taxon>OSLEUM clade</taxon>
        <taxon>Lecanoromycetidae</taxon>
        <taxon>Lecanorales</taxon>
        <taxon>Lecanorineae</taxon>
        <taxon>Parmeliaceae</taxon>
        <taxon>Alectoria</taxon>
    </lineage>
</organism>
<accession>A0A8H3FL54</accession>
<reference evidence="2" key="1">
    <citation type="submission" date="2021-03" db="EMBL/GenBank/DDBJ databases">
        <authorList>
            <person name="Tagirdzhanova G."/>
        </authorList>
    </citation>
    <scope>NUCLEOTIDE SEQUENCE</scope>
</reference>
<gene>
    <name evidence="2" type="ORF">ALECFALPRED_003925</name>
</gene>
<dbReference type="Proteomes" id="UP000664203">
    <property type="component" value="Unassembled WGS sequence"/>
</dbReference>
<evidence type="ECO:0000313" key="3">
    <source>
        <dbReference type="Proteomes" id="UP000664203"/>
    </source>
</evidence>
<feature type="region of interest" description="Disordered" evidence="1">
    <location>
        <begin position="18"/>
        <end position="38"/>
    </location>
</feature>
<keyword evidence="3" id="KW-1185">Reference proteome</keyword>
<protein>
    <recommendedName>
        <fullName evidence="4">F-box domain-containing protein</fullName>
    </recommendedName>
</protein>
<dbReference type="AlphaFoldDB" id="A0A8H3FL54"/>
<comment type="caution">
    <text evidence="2">The sequence shown here is derived from an EMBL/GenBank/DDBJ whole genome shotgun (WGS) entry which is preliminary data.</text>
</comment>
<evidence type="ECO:0000313" key="2">
    <source>
        <dbReference type="EMBL" id="CAF9928001.1"/>
    </source>
</evidence>
<evidence type="ECO:0000256" key="1">
    <source>
        <dbReference type="SAM" id="MobiDB-lite"/>
    </source>
</evidence>
<proteinExistence type="predicted"/>
<evidence type="ECO:0008006" key="4">
    <source>
        <dbReference type="Google" id="ProtNLM"/>
    </source>
</evidence>
<dbReference type="EMBL" id="CAJPDR010000243">
    <property type="protein sequence ID" value="CAF9928001.1"/>
    <property type="molecule type" value="Genomic_DNA"/>
</dbReference>